<feature type="domain" description="HTH cro/C1-type" evidence="1">
    <location>
        <begin position="33"/>
        <end position="88"/>
    </location>
</feature>
<dbReference type="GO" id="GO:0003677">
    <property type="term" value="F:DNA binding"/>
    <property type="evidence" value="ECO:0007669"/>
    <property type="project" value="InterPro"/>
</dbReference>
<comment type="caution">
    <text evidence="2">The sequence shown here is derived from an EMBL/GenBank/DDBJ whole genome shotgun (WGS) entry which is preliminary data.</text>
</comment>
<reference evidence="2 3" key="1">
    <citation type="submission" date="2018-08" db="EMBL/GenBank/DDBJ databases">
        <title>Genomic Encyclopedia of Archaeal and Bacterial Type Strains, Phase II (KMG-II): from individual species to whole genera.</title>
        <authorList>
            <person name="Goeker M."/>
        </authorList>
    </citation>
    <scope>NUCLEOTIDE SEQUENCE [LARGE SCALE GENOMIC DNA]</scope>
    <source>
        <strain evidence="2 3">DSM 17905</strain>
    </source>
</reference>
<dbReference type="SMART" id="SM00530">
    <property type="entry name" value="HTH_XRE"/>
    <property type="match status" value="1"/>
</dbReference>
<dbReference type="InterPro" id="IPR001387">
    <property type="entry name" value="Cro/C1-type_HTH"/>
</dbReference>
<sequence length="100" mass="11153">MMSNYRKLLAQESPEMQARVEKRVEQASIKLALSQLRDELDMSQAELAAAMGVQQPSIARMENTDHDPRLSTLKRYVAALGGELSIDVTLPTGKRVAFHL</sequence>
<dbReference type="EMBL" id="QTUB01000001">
    <property type="protein sequence ID" value="REF25589.1"/>
    <property type="molecule type" value="Genomic_DNA"/>
</dbReference>
<evidence type="ECO:0000313" key="2">
    <source>
        <dbReference type="EMBL" id="REF25589.1"/>
    </source>
</evidence>
<dbReference type="PROSITE" id="PS50943">
    <property type="entry name" value="HTH_CROC1"/>
    <property type="match status" value="1"/>
</dbReference>
<gene>
    <name evidence="2" type="ORF">BDD26_0084</name>
</gene>
<dbReference type="SUPFAM" id="SSF47413">
    <property type="entry name" value="lambda repressor-like DNA-binding domains"/>
    <property type="match status" value="1"/>
</dbReference>
<dbReference type="Pfam" id="PF01381">
    <property type="entry name" value="HTH_3"/>
    <property type="match status" value="1"/>
</dbReference>
<evidence type="ECO:0000259" key="1">
    <source>
        <dbReference type="PROSITE" id="PS50943"/>
    </source>
</evidence>
<name>A0A3D9U834_9GAMM</name>
<proteinExistence type="predicted"/>
<dbReference type="Proteomes" id="UP000256294">
    <property type="component" value="Unassembled WGS sequence"/>
</dbReference>
<dbReference type="CDD" id="cd00093">
    <property type="entry name" value="HTH_XRE"/>
    <property type="match status" value="1"/>
</dbReference>
<evidence type="ECO:0000313" key="3">
    <source>
        <dbReference type="Proteomes" id="UP000256294"/>
    </source>
</evidence>
<protein>
    <submittedName>
        <fullName evidence="2">Helix-turn-helix protein</fullName>
    </submittedName>
</protein>
<dbReference type="AlphaFoldDB" id="A0A3D9U834"/>
<accession>A0A3D9U834</accession>
<organism evidence="2 3">
    <name type="scientific">Xenorhabdus cabanillasii</name>
    <dbReference type="NCBI Taxonomy" id="351673"/>
    <lineage>
        <taxon>Bacteria</taxon>
        <taxon>Pseudomonadati</taxon>
        <taxon>Pseudomonadota</taxon>
        <taxon>Gammaproteobacteria</taxon>
        <taxon>Enterobacterales</taxon>
        <taxon>Morganellaceae</taxon>
        <taxon>Xenorhabdus</taxon>
    </lineage>
</organism>
<keyword evidence="3" id="KW-1185">Reference proteome</keyword>
<dbReference type="Gene3D" id="1.10.260.40">
    <property type="entry name" value="lambda repressor-like DNA-binding domains"/>
    <property type="match status" value="1"/>
</dbReference>
<dbReference type="InterPro" id="IPR010982">
    <property type="entry name" value="Lambda_DNA-bd_dom_sf"/>
</dbReference>